<evidence type="ECO:0000256" key="6">
    <source>
        <dbReference type="ARBA" id="ARBA00023180"/>
    </source>
</evidence>
<evidence type="ECO:0000256" key="7">
    <source>
        <dbReference type="ARBA" id="ARBA00023288"/>
    </source>
</evidence>
<dbReference type="GO" id="GO:0005886">
    <property type="term" value="C:plasma membrane"/>
    <property type="evidence" value="ECO:0007669"/>
    <property type="project" value="UniProtKB-SubCell"/>
</dbReference>
<feature type="domain" description="Copper acquisition factor BIM1-like" evidence="9">
    <location>
        <begin position="19"/>
        <end position="159"/>
    </location>
</feature>
<keyword evidence="3" id="KW-0336">GPI-anchor</keyword>
<keyword evidence="2" id="KW-1003">Cell membrane</keyword>
<sequence>MLPLRTVATSALLFLSAANAHFILLAPPSLEGSSLDDSKEANAPCGALVPDLSQKSATDFHVDGDFISLQLGHPQANWLFRGTLEDKASGNWTQLFPIVLQSGLGNFCEPIVTAPKSWVNKTGVIGVVANAPDGTLYQCAVVNFVAGSITAPSSCTNASAVTGSFTSDSTLSGLVGDSAPSTSSPPPKPTGSAASAVSGGFPVVSLLITGAMALVGTALL</sequence>
<keyword evidence="4 8" id="KW-0732">Signal</keyword>
<evidence type="ECO:0000259" key="9">
    <source>
        <dbReference type="Pfam" id="PF20238"/>
    </source>
</evidence>
<evidence type="ECO:0000256" key="5">
    <source>
        <dbReference type="ARBA" id="ARBA00023136"/>
    </source>
</evidence>
<keyword evidence="11" id="KW-1185">Reference proteome</keyword>
<dbReference type="InterPro" id="IPR046936">
    <property type="entry name" value="BIM1-like"/>
</dbReference>
<dbReference type="Pfam" id="PF20238">
    <property type="entry name" value="BIM1-like_dom"/>
    <property type="match status" value="1"/>
</dbReference>
<dbReference type="CDD" id="cd21176">
    <property type="entry name" value="LPMO_auxiliary-like"/>
    <property type="match status" value="1"/>
</dbReference>
<accession>A0AA39XTD5</accession>
<dbReference type="GO" id="GO:0098552">
    <property type="term" value="C:side of membrane"/>
    <property type="evidence" value="ECO:0007669"/>
    <property type="project" value="UniProtKB-KW"/>
</dbReference>
<keyword evidence="7" id="KW-0449">Lipoprotein</keyword>
<comment type="subcellular location">
    <subcellularLocation>
        <location evidence="1">Cell membrane</location>
        <topology evidence="1">Lipid-anchor</topology>
        <topology evidence="1">GPI-anchor</topology>
    </subcellularLocation>
</comment>
<dbReference type="PANTHER" id="PTHR34992">
    <property type="entry name" value="HYPHAL ANASTAMOSIS-7 PROTEIN"/>
    <property type="match status" value="1"/>
</dbReference>
<evidence type="ECO:0000256" key="2">
    <source>
        <dbReference type="ARBA" id="ARBA00022475"/>
    </source>
</evidence>
<dbReference type="PANTHER" id="PTHR34992:SF1">
    <property type="entry name" value="COPPER ACQUISITION FACTOR BIM1-LIKE DOMAIN-CONTAINING PROTEIN"/>
    <property type="match status" value="1"/>
</dbReference>
<dbReference type="EMBL" id="JAULSV010000007">
    <property type="protein sequence ID" value="KAK0639887.1"/>
    <property type="molecule type" value="Genomic_DNA"/>
</dbReference>
<keyword evidence="6" id="KW-0325">Glycoprotein</keyword>
<reference evidence="10" key="1">
    <citation type="submission" date="2023-06" db="EMBL/GenBank/DDBJ databases">
        <title>Genome-scale phylogeny and comparative genomics of the fungal order Sordariales.</title>
        <authorList>
            <consortium name="Lawrence Berkeley National Laboratory"/>
            <person name="Hensen N."/>
            <person name="Bonometti L."/>
            <person name="Westerberg I."/>
            <person name="Brannstrom I.O."/>
            <person name="Guillou S."/>
            <person name="Cros-Aarteil S."/>
            <person name="Calhoun S."/>
            <person name="Haridas S."/>
            <person name="Kuo A."/>
            <person name="Mondo S."/>
            <person name="Pangilinan J."/>
            <person name="Riley R."/>
            <person name="Labutti K."/>
            <person name="Andreopoulos B."/>
            <person name="Lipzen A."/>
            <person name="Chen C."/>
            <person name="Yanf M."/>
            <person name="Daum C."/>
            <person name="Ng V."/>
            <person name="Clum A."/>
            <person name="Steindorff A."/>
            <person name="Ohm R."/>
            <person name="Martin F."/>
            <person name="Silar P."/>
            <person name="Natvig D."/>
            <person name="Lalanne C."/>
            <person name="Gautier V."/>
            <person name="Ament-Velasquez S.L."/>
            <person name="Kruys A."/>
            <person name="Hutchinson M.I."/>
            <person name="Powell A.J."/>
            <person name="Barry K."/>
            <person name="Miller A.N."/>
            <person name="Grigoriev I.V."/>
            <person name="Debuchy R."/>
            <person name="Gladieux P."/>
            <person name="Thoren M.H."/>
            <person name="Johannesson H."/>
        </authorList>
    </citation>
    <scope>NUCLEOTIDE SEQUENCE</scope>
    <source>
        <strain evidence="10">SMH2532-1</strain>
    </source>
</reference>
<dbReference type="InterPro" id="IPR046530">
    <property type="entry name" value="BIM1-like_dom"/>
</dbReference>
<name>A0AA39XTD5_9PEZI</name>
<evidence type="ECO:0000256" key="1">
    <source>
        <dbReference type="ARBA" id="ARBA00004609"/>
    </source>
</evidence>
<gene>
    <name evidence="10" type="ORF">B0T16DRAFT_337055</name>
</gene>
<keyword evidence="5" id="KW-0472">Membrane</keyword>
<evidence type="ECO:0000313" key="11">
    <source>
        <dbReference type="Proteomes" id="UP001174936"/>
    </source>
</evidence>
<feature type="signal peptide" evidence="8">
    <location>
        <begin position="1"/>
        <end position="20"/>
    </location>
</feature>
<proteinExistence type="predicted"/>
<dbReference type="AlphaFoldDB" id="A0AA39XTD5"/>
<comment type="caution">
    <text evidence="10">The sequence shown here is derived from an EMBL/GenBank/DDBJ whole genome shotgun (WGS) entry which is preliminary data.</text>
</comment>
<protein>
    <recommendedName>
        <fullName evidence="9">Copper acquisition factor BIM1-like domain-containing protein</fullName>
    </recommendedName>
</protein>
<evidence type="ECO:0000256" key="8">
    <source>
        <dbReference type="SAM" id="SignalP"/>
    </source>
</evidence>
<evidence type="ECO:0000256" key="4">
    <source>
        <dbReference type="ARBA" id="ARBA00022729"/>
    </source>
</evidence>
<organism evidence="10 11">
    <name type="scientific">Cercophora newfieldiana</name>
    <dbReference type="NCBI Taxonomy" id="92897"/>
    <lineage>
        <taxon>Eukaryota</taxon>
        <taxon>Fungi</taxon>
        <taxon>Dikarya</taxon>
        <taxon>Ascomycota</taxon>
        <taxon>Pezizomycotina</taxon>
        <taxon>Sordariomycetes</taxon>
        <taxon>Sordariomycetidae</taxon>
        <taxon>Sordariales</taxon>
        <taxon>Lasiosphaeriaceae</taxon>
        <taxon>Cercophora</taxon>
    </lineage>
</organism>
<evidence type="ECO:0000256" key="3">
    <source>
        <dbReference type="ARBA" id="ARBA00022622"/>
    </source>
</evidence>
<evidence type="ECO:0000313" key="10">
    <source>
        <dbReference type="EMBL" id="KAK0639887.1"/>
    </source>
</evidence>
<feature type="chain" id="PRO_5041436553" description="Copper acquisition factor BIM1-like domain-containing protein" evidence="8">
    <location>
        <begin position="21"/>
        <end position="220"/>
    </location>
</feature>
<dbReference type="Proteomes" id="UP001174936">
    <property type="component" value="Unassembled WGS sequence"/>
</dbReference>